<evidence type="ECO:0000313" key="6">
    <source>
        <dbReference type="Proteomes" id="UP001149411"/>
    </source>
</evidence>
<comment type="caution">
    <text evidence="5">The sequence shown here is derived from an EMBL/GenBank/DDBJ whole genome shotgun (WGS) entry which is preliminary data.</text>
</comment>
<proteinExistence type="predicted"/>
<feature type="region of interest" description="Disordered" evidence="3">
    <location>
        <begin position="1"/>
        <end position="23"/>
    </location>
</feature>
<dbReference type="AlphaFoldDB" id="A0A9Q4C2V5"/>
<sequence length="404" mass="42962">MTASGSKADASVEERIRDSAESHRDAVEDYLLELVRTETPTENPETFDGFFNRLTEDLRDAGLETERIEGDETGGRLEAWTEGAEEADEVQLIVGHADTVWPLGTVDENPPEVRDDVLEGPGALDMKGGLTQAVFALRILDELGLDPPLPVHVLFSSDEEVGSPESKPRIVELAGSANRVFVLEPASGPEGKIKVARKAVGHFTVTVEGKAAHAGLEPEEGASATEELGNVIHRLHDMTDVDSGVTVNVGEVEAGLRSNVVAPEARAEVDVRAPTEASAEEIEKEIRGVEASTPGTRLSVEGGFGRPPMERTPGNRLLWETVEETGERLGLSVEGTRSGGASDGNDASQHAPTVDGFGAVGDGAHQEFEYVDLDMLIDRVALLGACLLNEPLPSDPGNETEGDP</sequence>
<name>A0A9Q4C2V5_9EURY</name>
<dbReference type="RefSeq" id="WP_266085664.1">
    <property type="nucleotide sequence ID" value="NZ_RKLV01000001.1"/>
</dbReference>
<dbReference type="GO" id="GO:0016787">
    <property type="term" value="F:hydrolase activity"/>
    <property type="evidence" value="ECO:0007669"/>
    <property type="project" value="UniProtKB-KW"/>
</dbReference>
<dbReference type="EMBL" id="RKLV01000001">
    <property type="protein sequence ID" value="MCX2818051.1"/>
    <property type="molecule type" value="Genomic_DNA"/>
</dbReference>
<dbReference type="SUPFAM" id="SSF55031">
    <property type="entry name" value="Bacterial exopeptidase dimerisation domain"/>
    <property type="match status" value="1"/>
</dbReference>
<dbReference type="InterPro" id="IPR050072">
    <property type="entry name" value="Peptidase_M20A"/>
</dbReference>
<dbReference type="PANTHER" id="PTHR43808">
    <property type="entry name" value="ACETYLORNITHINE DEACETYLASE"/>
    <property type="match status" value="1"/>
</dbReference>
<dbReference type="PIRSF" id="PIRSF037238">
    <property type="entry name" value="Carboxypeptidase_G2"/>
    <property type="match status" value="1"/>
</dbReference>
<reference evidence="5" key="1">
    <citation type="submission" date="2022-09" db="EMBL/GenBank/DDBJ databases">
        <title>Haloadaptaus new haloarchaeum isolated from saline soil.</title>
        <authorList>
            <person name="Duran-Viseras A."/>
            <person name="Sanchez-Porro C."/>
            <person name="Ventosa A."/>
        </authorList>
    </citation>
    <scope>NUCLEOTIDE SEQUENCE</scope>
    <source>
        <strain evidence="5">F3-133</strain>
    </source>
</reference>
<dbReference type="InterPro" id="IPR002933">
    <property type="entry name" value="Peptidase_M20"/>
</dbReference>
<dbReference type="Gene3D" id="3.40.630.10">
    <property type="entry name" value="Zn peptidases"/>
    <property type="match status" value="1"/>
</dbReference>
<accession>A0A9Q4C2V5</accession>
<keyword evidence="1" id="KW-0479">Metal-binding</keyword>
<dbReference type="InterPro" id="IPR017150">
    <property type="entry name" value="Pept_M20_glutamate_carboxypep"/>
</dbReference>
<feature type="region of interest" description="Disordered" evidence="3">
    <location>
        <begin position="294"/>
        <end position="313"/>
    </location>
</feature>
<protein>
    <submittedName>
        <fullName evidence="5">M20 family metallopeptidase</fullName>
    </submittedName>
</protein>
<evidence type="ECO:0000313" key="5">
    <source>
        <dbReference type="EMBL" id="MCX2818051.1"/>
    </source>
</evidence>
<dbReference type="SUPFAM" id="SSF53187">
    <property type="entry name" value="Zn-dependent exopeptidases"/>
    <property type="match status" value="1"/>
</dbReference>
<dbReference type="CDD" id="cd03885">
    <property type="entry name" value="M20_CPDG2"/>
    <property type="match status" value="1"/>
</dbReference>
<dbReference type="Proteomes" id="UP001149411">
    <property type="component" value="Unassembled WGS sequence"/>
</dbReference>
<dbReference type="Pfam" id="PF01546">
    <property type="entry name" value="Peptidase_M20"/>
    <property type="match status" value="1"/>
</dbReference>
<evidence type="ECO:0000256" key="1">
    <source>
        <dbReference type="ARBA" id="ARBA00022723"/>
    </source>
</evidence>
<organism evidence="5 6">
    <name type="scientific">Halorutilus salinus</name>
    <dbReference type="NCBI Taxonomy" id="2487751"/>
    <lineage>
        <taxon>Archaea</taxon>
        <taxon>Methanobacteriati</taxon>
        <taxon>Methanobacteriota</taxon>
        <taxon>Stenosarchaea group</taxon>
        <taxon>Halobacteria</taxon>
        <taxon>Halorutilales</taxon>
        <taxon>Halorutilaceae</taxon>
        <taxon>Halorutilus</taxon>
    </lineage>
</organism>
<keyword evidence="2" id="KW-0378">Hydrolase</keyword>
<dbReference type="Gene3D" id="3.30.70.360">
    <property type="match status" value="1"/>
</dbReference>
<dbReference type="InterPro" id="IPR036264">
    <property type="entry name" value="Bact_exopeptidase_dim_dom"/>
</dbReference>
<evidence type="ECO:0000256" key="2">
    <source>
        <dbReference type="ARBA" id="ARBA00022801"/>
    </source>
</evidence>
<gene>
    <name evidence="5" type="ORF">EGH25_01615</name>
</gene>
<dbReference type="InterPro" id="IPR011650">
    <property type="entry name" value="Peptidase_M20_dimer"/>
</dbReference>
<keyword evidence="6" id="KW-1185">Reference proteome</keyword>
<evidence type="ECO:0000259" key="4">
    <source>
        <dbReference type="Pfam" id="PF07687"/>
    </source>
</evidence>
<feature type="region of interest" description="Disordered" evidence="3">
    <location>
        <begin position="332"/>
        <end position="355"/>
    </location>
</feature>
<feature type="domain" description="Peptidase M20 dimerisation" evidence="4">
    <location>
        <begin position="196"/>
        <end position="287"/>
    </location>
</feature>
<feature type="compositionally biased region" description="Basic and acidic residues" evidence="3">
    <location>
        <begin position="10"/>
        <end position="23"/>
    </location>
</feature>
<dbReference type="PANTHER" id="PTHR43808:SF9">
    <property type="entry name" value="BLL0789 PROTEIN"/>
    <property type="match status" value="1"/>
</dbReference>
<dbReference type="Pfam" id="PF07687">
    <property type="entry name" value="M20_dimer"/>
    <property type="match status" value="1"/>
</dbReference>
<evidence type="ECO:0000256" key="3">
    <source>
        <dbReference type="SAM" id="MobiDB-lite"/>
    </source>
</evidence>
<dbReference type="GO" id="GO:0046872">
    <property type="term" value="F:metal ion binding"/>
    <property type="evidence" value="ECO:0007669"/>
    <property type="project" value="UniProtKB-KW"/>
</dbReference>